<organism evidence="1">
    <name type="scientific">Octopus bimaculoides</name>
    <name type="common">California two-spotted octopus</name>
    <dbReference type="NCBI Taxonomy" id="37653"/>
    <lineage>
        <taxon>Eukaryota</taxon>
        <taxon>Metazoa</taxon>
        <taxon>Spiralia</taxon>
        <taxon>Lophotrochozoa</taxon>
        <taxon>Mollusca</taxon>
        <taxon>Cephalopoda</taxon>
        <taxon>Coleoidea</taxon>
        <taxon>Octopodiformes</taxon>
        <taxon>Octopoda</taxon>
        <taxon>Incirrata</taxon>
        <taxon>Octopodidae</taxon>
        <taxon>Octopus</taxon>
    </lineage>
</organism>
<dbReference type="PANTHER" id="PTHR47027:SF25">
    <property type="entry name" value="REVERSE TRANSCRIPTASE DOMAIN-CONTAINING PROTEIN"/>
    <property type="match status" value="1"/>
</dbReference>
<reference evidence="1" key="1">
    <citation type="submission" date="2015-07" db="EMBL/GenBank/DDBJ databases">
        <title>MeaNS - Measles Nucleotide Surveillance Program.</title>
        <authorList>
            <person name="Tran T."/>
            <person name="Druce J."/>
        </authorList>
    </citation>
    <scope>NUCLEOTIDE SEQUENCE</scope>
    <source>
        <strain evidence="1">UCB-OBI-ISO-001</strain>
        <tissue evidence="1">Gonad</tissue>
    </source>
</reference>
<protein>
    <submittedName>
        <fullName evidence="1">Uncharacterized protein</fullName>
    </submittedName>
</protein>
<name>A0A0L8HUS5_OCTBM</name>
<gene>
    <name evidence="1" type="ORF">OCBIM_22005451mg</name>
</gene>
<proteinExistence type="predicted"/>
<evidence type="ECO:0000313" key="1">
    <source>
        <dbReference type="EMBL" id="KOF92973.1"/>
    </source>
</evidence>
<sequence length="118" mass="13932">MRQYSIPSKIINIVKLNYKDGECAVLDDGEMAERFQVKTGQFERDTKIKLYKTLVRPALLYGCETWKMNNSDERKLDSFQYKGPRKVMQIGWPNIISMDELNKIMQVPKISQEVKRKR</sequence>
<accession>A0A0L8HUS5</accession>
<dbReference type="EMBL" id="KQ417252">
    <property type="protein sequence ID" value="KOF92973.1"/>
    <property type="molecule type" value="Genomic_DNA"/>
</dbReference>
<dbReference type="PANTHER" id="PTHR47027">
    <property type="entry name" value="REVERSE TRANSCRIPTASE DOMAIN-CONTAINING PROTEIN"/>
    <property type="match status" value="1"/>
</dbReference>
<dbReference type="AlphaFoldDB" id="A0A0L8HUS5"/>